<name>A0ACC1CG93_9NEOP</name>
<evidence type="ECO:0000313" key="1">
    <source>
        <dbReference type="EMBL" id="KAJ0170511.1"/>
    </source>
</evidence>
<gene>
    <name evidence="1" type="ORF">K1T71_013882</name>
</gene>
<keyword evidence="2" id="KW-1185">Reference proteome</keyword>
<comment type="caution">
    <text evidence="1">The sequence shown here is derived from an EMBL/GenBank/DDBJ whole genome shotgun (WGS) entry which is preliminary data.</text>
</comment>
<reference evidence="1 2" key="1">
    <citation type="journal article" date="2021" name="Front. Genet.">
        <title>Chromosome-Level Genome Assembly Reveals Significant Gene Expansion in the Toll and IMD Signaling Pathways of Dendrolimus kikuchii.</title>
        <authorList>
            <person name="Zhou J."/>
            <person name="Wu P."/>
            <person name="Xiong Z."/>
            <person name="Liu N."/>
            <person name="Zhao N."/>
            <person name="Ji M."/>
            <person name="Qiu Y."/>
            <person name="Yang B."/>
        </authorList>
    </citation>
    <scope>NUCLEOTIDE SEQUENCE [LARGE SCALE GENOMIC DNA]</scope>
    <source>
        <strain evidence="1">Ann1</strain>
    </source>
</reference>
<dbReference type="EMBL" id="CM034413">
    <property type="protein sequence ID" value="KAJ0170511.1"/>
    <property type="molecule type" value="Genomic_DNA"/>
</dbReference>
<organism evidence="1 2">
    <name type="scientific">Dendrolimus kikuchii</name>
    <dbReference type="NCBI Taxonomy" id="765133"/>
    <lineage>
        <taxon>Eukaryota</taxon>
        <taxon>Metazoa</taxon>
        <taxon>Ecdysozoa</taxon>
        <taxon>Arthropoda</taxon>
        <taxon>Hexapoda</taxon>
        <taxon>Insecta</taxon>
        <taxon>Pterygota</taxon>
        <taxon>Neoptera</taxon>
        <taxon>Endopterygota</taxon>
        <taxon>Lepidoptera</taxon>
        <taxon>Glossata</taxon>
        <taxon>Ditrysia</taxon>
        <taxon>Bombycoidea</taxon>
        <taxon>Lasiocampidae</taxon>
        <taxon>Dendrolimus</taxon>
    </lineage>
</organism>
<dbReference type="Proteomes" id="UP000824533">
    <property type="component" value="Linkage Group LG27"/>
</dbReference>
<evidence type="ECO:0000313" key="2">
    <source>
        <dbReference type="Proteomes" id="UP000824533"/>
    </source>
</evidence>
<accession>A0ACC1CG93</accession>
<sequence>MAHIASRGESDTIQVSSEQKEIKLLLAKVAEFQFHKLHSLTLRVISDVALQADGGYCTGLLVPDSVCDPLQSGFGIYRAVWRSLIRSPTSDVTLLKSTSQMLYHAPSRTTHHYQDQSVITPTSTPNRLGSSEYTST</sequence>
<protein>
    <submittedName>
        <fullName evidence="1">Uncharacterized protein</fullName>
    </submittedName>
</protein>
<proteinExistence type="predicted"/>